<keyword evidence="1" id="KW-0812">Transmembrane</keyword>
<gene>
    <name evidence="2" type="ORF">TRN7648_00330</name>
</gene>
<dbReference type="EMBL" id="CYSE01000001">
    <property type="protein sequence ID" value="CUH75225.1"/>
    <property type="molecule type" value="Genomic_DNA"/>
</dbReference>
<dbReference type="STRING" id="441103.TRN7648_00330"/>
<evidence type="ECO:0000313" key="2">
    <source>
        <dbReference type="EMBL" id="CUH75225.1"/>
    </source>
</evidence>
<feature type="transmembrane region" description="Helical" evidence="1">
    <location>
        <begin position="108"/>
        <end position="126"/>
    </location>
</feature>
<reference evidence="2 3" key="1">
    <citation type="submission" date="2015-09" db="EMBL/GenBank/DDBJ databases">
        <authorList>
            <consortium name="Swine Surveillance"/>
        </authorList>
    </citation>
    <scope>NUCLEOTIDE SEQUENCE [LARGE SCALE GENOMIC DNA]</scope>
    <source>
        <strain evidence="2 3">CECT 7648</strain>
    </source>
</reference>
<sequence length="339" mass="36376">MTALKEFERLEATGLWRASPEDQRREVIVSLGDATLTMSDMNNTALAHWSLGAVMRANGTQTPAIYHPDGDPDETLEIAANETEMIEGIDRLLRAIDKKRPKPGKLRLILGLGAACAIAAGAIFWLPDALERYTVTVVPDVKRAEIGEALLANITRVTGQPCMTPEAGGPLAALRTRILQDGQRLVIVPGGTRMTAHLPGGIYLMNRALVEDFEDPDVPAGYLVVEQLRAAQADALAEVVDHAGLMASLRLLTTGKLPDSALDSYAETLMSAPQDMPPADQTLTAFAQTELRSAPYAYAQDITGETTLPLIEGDPLAGRTSRQVLSDGDWVRLQGICGG</sequence>
<dbReference type="AlphaFoldDB" id="A0A0N7LYL8"/>
<evidence type="ECO:0000256" key="1">
    <source>
        <dbReference type="SAM" id="Phobius"/>
    </source>
</evidence>
<dbReference type="Proteomes" id="UP000054935">
    <property type="component" value="Unassembled WGS sequence"/>
</dbReference>
<keyword evidence="1" id="KW-1133">Transmembrane helix</keyword>
<proteinExistence type="predicted"/>
<keyword evidence="3" id="KW-1185">Reference proteome</keyword>
<evidence type="ECO:0000313" key="3">
    <source>
        <dbReference type="Proteomes" id="UP000054935"/>
    </source>
</evidence>
<dbReference type="OrthoDB" id="7822309at2"/>
<accession>A0A0N7LYL8</accession>
<keyword evidence="1" id="KW-0472">Membrane</keyword>
<dbReference type="RefSeq" id="WP_058245894.1">
    <property type="nucleotide sequence ID" value="NZ_CYSE01000001.1"/>
</dbReference>
<name>A0A0N7LYL8_9RHOB</name>
<organism evidence="2 3">
    <name type="scientific">Tropicibacter naphthalenivorans</name>
    <dbReference type="NCBI Taxonomy" id="441103"/>
    <lineage>
        <taxon>Bacteria</taxon>
        <taxon>Pseudomonadati</taxon>
        <taxon>Pseudomonadota</taxon>
        <taxon>Alphaproteobacteria</taxon>
        <taxon>Rhodobacterales</taxon>
        <taxon>Roseobacteraceae</taxon>
        <taxon>Tropicibacter</taxon>
    </lineage>
</organism>
<protein>
    <submittedName>
        <fullName evidence="2">Uncharacterized protein</fullName>
    </submittedName>
</protein>